<dbReference type="EMBL" id="FR824048">
    <property type="protein sequence ID" value="CCA14303.1"/>
    <property type="molecule type" value="Genomic_DNA"/>
</dbReference>
<dbReference type="GO" id="GO:0042124">
    <property type="term" value="F:1,3-beta-glucanosyltransferase activity"/>
    <property type="evidence" value="ECO:0007669"/>
    <property type="project" value="TreeGrafter"/>
</dbReference>
<dbReference type="PANTHER" id="PTHR31468:SF2">
    <property type="entry name" value="1,3-BETA-GLUCANOSYLTRANSFERASE GAS1"/>
    <property type="match status" value="1"/>
</dbReference>
<evidence type="ECO:0000256" key="4">
    <source>
        <dbReference type="ARBA" id="ARBA00023180"/>
    </source>
</evidence>
<sequence length="556" mass="60845">MHKLICLTLLALPIVISQTLQSPTSPSTTTPSTSAPASSDETKDVPSNSSDQFVSTSGVILVRGNGLYNGVSGERFFLKGLTYDYAVSDEYYTKYSKDAIASNLKDLEYNTLRIYNVNPDSSYKLFMADMAKLGLYIVVSGTPDDSTYYGKYRYATMAKHSGPTGTVDPDTGKIDKSHTCYPTLLLEYGKRILEQFAAYDNTLAFVVANEVMQGDLMAASCVKRYTADLKSWMRKNADKMRMIPLAYAAADSSHGSEIPNADEYHTIKLQGLLCGDKMEKGMMQQSIDIYLINEYRWCPGSSFSDAYERFLLMAKGLPIVVAFGESGCKVSDKAPRKFDNVPYLYKKPSETDGFTSIWSGVLMYSYGQAKLDETSLFPLFEGGSMDPLGVPSKEGTADYTNLVKAFATTPIFKEVADWEADKKCEWVPKNPFQPDVSNKRASKDGWILPSCSSKSLQVVDGDTWIAATREGGICNDKGTTCDVVVKDKISSATQVDLCGSAILKSIPVSYDKGTGSGEKENVESVTLSDKESSEAASPSKMLTYAICTIVILLGML</sequence>
<evidence type="ECO:0000256" key="3">
    <source>
        <dbReference type="ARBA" id="ARBA00023157"/>
    </source>
</evidence>
<reference evidence="7" key="1">
    <citation type="journal article" date="2011" name="PLoS Biol.">
        <title>Gene gain and loss during evolution of obligate parasitism in the white rust pathogen of Arabidopsis thaliana.</title>
        <authorList>
            <person name="Kemen E."/>
            <person name="Gardiner A."/>
            <person name="Schultz-Larsen T."/>
            <person name="Kemen A.C."/>
            <person name="Balmuth A.L."/>
            <person name="Robert-Seilaniantz A."/>
            <person name="Bailey K."/>
            <person name="Holub E."/>
            <person name="Studholme D.J."/>
            <person name="Maclean D."/>
            <person name="Jones J.D."/>
        </authorList>
    </citation>
    <scope>NUCLEOTIDE SEQUENCE</scope>
</reference>
<dbReference type="GO" id="GO:0005886">
    <property type="term" value="C:plasma membrane"/>
    <property type="evidence" value="ECO:0007669"/>
    <property type="project" value="TreeGrafter"/>
</dbReference>
<keyword evidence="4" id="KW-0325">Glycoprotein</keyword>
<feature type="region of interest" description="Disordered" evidence="5">
    <location>
        <begin position="21"/>
        <end position="52"/>
    </location>
</feature>
<feature type="chain" id="PRO_5025535893" evidence="6">
    <location>
        <begin position="18"/>
        <end position="556"/>
    </location>
</feature>
<protein>
    <submittedName>
        <fullName evidence="7">Glycoside hydrolase putative</fullName>
    </submittedName>
</protein>
<dbReference type="InterPro" id="IPR017853">
    <property type="entry name" value="GH"/>
</dbReference>
<comment type="similarity">
    <text evidence="1">Belongs to the glycosyl hydrolase 72 family.</text>
</comment>
<keyword evidence="2 6" id="KW-0732">Signal</keyword>
<dbReference type="InterPro" id="IPR004886">
    <property type="entry name" value="Glucanosyltransferase"/>
</dbReference>
<dbReference type="HOGENOM" id="CLU_495681_0_0_1"/>
<keyword evidence="3" id="KW-1015">Disulfide bond</keyword>
<dbReference type="Pfam" id="PF03198">
    <property type="entry name" value="Glyco_hydro_72"/>
    <property type="match status" value="2"/>
</dbReference>
<feature type="compositionally biased region" description="Low complexity" evidence="5">
    <location>
        <begin position="22"/>
        <end position="39"/>
    </location>
</feature>
<dbReference type="GO" id="GO:0034411">
    <property type="term" value="P:cell wall (1-&gt;3)-beta-D-glucan biosynthetic process"/>
    <property type="evidence" value="ECO:0007669"/>
    <property type="project" value="TreeGrafter"/>
</dbReference>
<evidence type="ECO:0000256" key="5">
    <source>
        <dbReference type="SAM" id="MobiDB-lite"/>
    </source>
</evidence>
<keyword evidence="7" id="KW-0378">Hydrolase</keyword>
<dbReference type="Gene3D" id="3.20.20.80">
    <property type="entry name" value="Glycosidases"/>
    <property type="match status" value="1"/>
</dbReference>
<feature type="signal peptide" evidence="6">
    <location>
        <begin position="1"/>
        <end position="17"/>
    </location>
</feature>
<name>F0VZT2_9STRA</name>
<evidence type="ECO:0000256" key="1">
    <source>
        <dbReference type="ARBA" id="ARBA00007528"/>
    </source>
</evidence>
<organism evidence="7">
    <name type="scientific">Albugo laibachii Nc14</name>
    <dbReference type="NCBI Taxonomy" id="890382"/>
    <lineage>
        <taxon>Eukaryota</taxon>
        <taxon>Sar</taxon>
        <taxon>Stramenopiles</taxon>
        <taxon>Oomycota</taxon>
        <taxon>Peronosporomycetes</taxon>
        <taxon>Albuginales</taxon>
        <taxon>Albuginaceae</taxon>
        <taxon>Albugo</taxon>
    </lineage>
</organism>
<accession>F0VZT2</accession>
<dbReference type="PANTHER" id="PTHR31468">
    <property type="entry name" value="1,3-BETA-GLUCANOSYLTRANSFERASE GAS1"/>
    <property type="match status" value="1"/>
</dbReference>
<evidence type="ECO:0000256" key="2">
    <source>
        <dbReference type="ARBA" id="ARBA00022729"/>
    </source>
</evidence>
<evidence type="ECO:0000313" key="7">
    <source>
        <dbReference type="EMBL" id="CCA14303.1"/>
    </source>
</evidence>
<dbReference type="AlphaFoldDB" id="F0VZT2"/>
<dbReference type="SUPFAM" id="SSF51445">
    <property type="entry name" value="(Trans)glycosidases"/>
    <property type="match status" value="1"/>
</dbReference>
<gene>
    <name evidence="7" type="primary">AlNc14C3G411</name>
    <name evidence="7" type="ORF">ALNC14_004460</name>
</gene>
<proteinExistence type="inferred from homology"/>
<reference evidence="7" key="2">
    <citation type="submission" date="2011-02" db="EMBL/GenBank/DDBJ databases">
        <authorList>
            <person name="MacLean D."/>
        </authorList>
    </citation>
    <scope>NUCLEOTIDE SEQUENCE</scope>
</reference>
<evidence type="ECO:0000256" key="6">
    <source>
        <dbReference type="SAM" id="SignalP"/>
    </source>
</evidence>
<dbReference type="GO" id="GO:0016787">
    <property type="term" value="F:hydrolase activity"/>
    <property type="evidence" value="ECO:0007669"/>
    <property type="project" value="UniProtKB-KW"/>
</dbReference>